<evidence type="ECO:0000313" key="2">
    <source>
        <dbReference type="Proteomes" id="UP000707138"/>
    </source>
</evidence>
<dbReference type="Pfam" id="PF03883">
    <property type="entry name" value="H2O2_YaaD"/>
    <property type="match status" value="1"/>
</dbReference>
<sequence length="248" mass="28152">MRDKAKAMKVIVSPSKTKKIKGIPTAPLFDAAMTERIVKHMQSLSLEAIGKALKLTQEKAIGVQEFFTHYDEAPTGCAAESYNGLAFKNLSWETLDEESKTYGKDVLIVLSALYGVLTPESPVKDYRLDLVDGVLKDRKETLYDWWCPSVTSYFANEDWILNLASKEYAKLVNHPRMVTVEFLEEKNGVWKQLSTSSKQMRGRLARYVLEKRVAQPSDLPEVLDDFVLAGIKSNESSLITYRRQHKKV</sequence>
<accession>A0ABS2GEY5</accession>
<organism evidence="1 2">
    <name type="scientific">Veillonella magna</name>
    <dbReference type="NCBI Taxonomy" id="464322"/>
    <lineage>
        <taxon>Bacteria</taxon>
        <taxon>Bacillati</taxon>
        <taxon>Bacillota</taxon>
        <taxon>Negativicutes</taxon>
        <taxon>Veillonellales</taxon>
        <taxon>Veillonellaceae</taxon>
        <taxon>Veillonella</taxon>
    </lineage>
</organism>
<evidence type="ECO:0000313" key="1">
    <source>
        <dbReference type="EMBL" id="MBM6912397.1"/>
    </source>
</evidence>
<dbReference type="Proteomes" id="UP000707138">
    <property type="component" value="Unassembled WGS sequence"/>
</dbReference>
<dbReference type="PANTHER" id="PTHR30283">
    <property type="entry name" value="PEROXIDE STRESS RESPONSE PROTEIN YAAA"/>
    <property type="match status" value="1"/>
</dbReference>
<dbReference type="InterPro" id="IPR005583">
    <property type="entry name" value="YaaA"/>
</dbReference>
<name>A0ABS2GEY5_9FIRM</name>
<dbReference type="RefSeq" id="WP_205087573.1">
    <property type="nucleotide sequence ID" value="NZ_JACJLA010000004.1"/>
</dbReference>
<reference evidence="1 2" key="1">
    <citation type="journal article" date="2021" name="Sci. Rep.">
        <title>The distribution of antibiotic resistance genes in chicken gut microbiota commensals.</title>
        <authorList>
            <person name="Juricova H."/>
            <person name="Matiasovicova J."/>
            <person name="Kubasova T."/>
            <person name="Cejkova D."/>
            <person name="Rychlik I."/>
        </authorList>
    </citation>
    <scope>NUCLEOTIDE SEQUENCE [LARGE SCALE GENOMIC DNA]</scope>
    <source>
        <strain evidence="1 2">An537</strain>
    </source>
</reference>
<dbReference type="EMBL" id="JACJLA010000004">
    <property type="protein sequence ID" value="MBM6912397.1"/>
    <property type="molecule type" value="Genomic_DNA"/>
</dbReference>
<protein>
    <submittedName>
        <fullName evidence="1">YaaA family protein</fullName>
    </submittedName>
</protein>
<dbReference type="PANTHER" id="PTHR30283:SF4">
    <property type="entry name" value="PEROXIDE STRESS RESISTANCE PROTEIN YAAA"/>
    <property type="match status" value="1"/>
</dbReference>
<gene>
    <name evidence="1" type="ORF">H6A01_03490</name>
</gene>
<keyword evidence="2" id="KW-1185">Reference proteome</keyword>
<proteinExistence type="predicted"/>
<comment type="caution">
    <text evidence="1">The sequence shown here is derived from an EMBL/GenBank/DDBJ whole genome shotgun (WGS) entry which is preliminary data.</text>
</comment>